<reference evidence="1" key="1">
    <citation type="submission" date="2021-10" db="EMBL/GenBank/DDBJ databases">
        <title>Tropical sea cucumber genome reveals ecological adaptation and Cuvierian tubules defense mechanism.</title>
        <authorList>
            <person name="Chen T."/>
        </authorList>
    </citation>
    <scope>NUCLEOTIDE SEQUENCE</scope>
    <source>
        <strain evidence="1">Nanhai2018</strain>
        <tissue evidence="1">Muscle</tissue>
    </source>
</reference>
<dbReference type="EMBL" id="JAIZAY010000010">
    <property type="protein sequence ID" value="KAJ8034431.1"/>
    <property type="molecule type" value="Genomic_DNA"/>
</dbReference>
<sequence length="98" mass="11203">MKFLDASDFISFVETACGKTVTQSVQFINCKIPDELPKQEFQPIDGKEESAPTRTLKILRTSAITKIAFDIVNVTDWERLNLYTGCWEKKYVPLGPRM</sequence>
<name>A0A9Q1BXN9_HOLLE</name>
<gene>
    <name evidence="1" type="ORF">HOLleu_21265</name>
</gene>
<dbReference type="Proteomes" id="UP001152320">
    <property type="component" value="Chromosome 10"/>
</dbReference>
<evidence type="ECO:0000313" key="1">
    <source>
        <dbReference type="EMBL" id="KAJ8034431.1"/>
    </source>
</evidence>
<protein>
    <submittedName>
        <fullName evidence="1">Uncharacterized protein</fullName>
    </submittedName>
</protein>
<proteinExistence type="predicted"/>
<comment type="caution">
    <text evidence="1">The sequence shown here is derived from an EMBL/GenBank/DDBJ whole genome shotgun (WGS) entry which is preliminary data.</text>
</comment>
<keyword evidence="2" id="KW-1185">Reference proteome</keyword>
<evidence type="ECO:0000313" key="2">
    <source>
        <dbReference type="Proteomes" id="UP001152320"/>
    </source>
</evidence>
<dbReference type="AlphaFoldDB" id="A0A9Q1BXN9"/>
<accession>A0A9Q1BXN9</accession>
<organism evidence="1 2">
    <name type="scientific">Holothuria leucospilota</name>
    <name type="common">Black long sea cucumber</name>
    <name type="synonym">Mertensiothuria leucospilota</name>
    <dbReference type="NCBI Taxonomy" id="206669"/>
    <lineage>
        <taxon>Eukaryota</taxon>
        <taxon>Metazoa</taxon>
        <taxon>Echinodermata</taxon>
        <taxon>Eleutherozoa</taxon>
        <taxon>Echinozoa</taxon>
        <taxon>Holothuroidea</taxon>
        <taxon>Aspidochirotacea</taxon>
        <taxon>Aspidochirotida</taxon>
        <taxon>Holothuriidae</taxon>
        <taxon>Holothuria</taxon>
    </lineage>
</organism>